<feature type="region of interest" description="Disordered" evidence="1">
    <location>
        <begin position="176"/>
        <end position="218"/>
    </location>
</feature>
<dbReference type="InterPro" id="IPR025580">
    <property type="entry name" value="Gp46"/>
</dbReference>
<evidence type="ECO:0008006" key="4">
    <source>
        <dbReference type="Google" id="ProtNLM"/>
    </source>
</evidence>
<feature type="compositionally biased region" description="Gly residues" evidence="1">
    <location>
        <begin position="23"/>
        <end position="39"/>
    </location>
</feature>
<dbReference type="Proteomes" id="UP000013840">
    <property type="component" value="Unassembled WGS sequence"/>
</dbReference>
<dbReference type="RefSeq" id="WP_010771736.1">
    <property type="nucleotide sequence ID" value="NZ_KB946333.1"/>
</dbReference>
<dbReference type="EMBL" id="AJAU01000017">
    <property type="protein sequence ID" value="EOL45812.1"/>
    <property type="molecule type" value="Genomic_DNA"/>
</dbReference>
<dbReference type="eggNOG" id="ENOG5032NI5">
    <property type="taxonomic scope" value="Bacteria"/>
</dbReference>
<keyword evidence="3" id="KW-1185">Reference proteome</keyword>
<feature type="region of interest" description="Disordered" evidence="1">
    <location>
        <begin position="75"/>
        <end position="117"/>
    </location>
</feature>
<dbReference type="PATRIC" id="fig|1158612.3.peg.1595"/>
<feature type="region of interest" description="Disordered" evidence="1">
    <location>
        <begin position="19"/>
        <end position="48"/>
    </location>
</feature>
<evidence type="ECO:0000313" key="2">
    <source>
        <dbReference type="EMBL" id="EOL45812.1"/>
    </source>
</evidence>
<feature type="compositionally biased region" description="Basic and acidic residues" evidence="1">
    <location>
        <begin position="99"/>
        <end position="117"/>
    </location>
</feature>
<evidence type="ECO:0000256" key="1">
    <source>
        <dbReference type="SAM" id="MobiDB-lite"/>
    </source>
</evidence>
<dbReference type="STRING" id="317735.RU98_GL002170"/>
<organism evidence="2 3">
    <name type="scientific">Enterococcus caccae ATCC BAA-1240</name>
    <dbReference type="NCBI Taxonomy" id="1158612"/>
    <lineage>
        <taxon>Bacteria</taxon>
        <taxon>Bacillati</taxon>
        <taxon>Bacillota</taxon>
        <taxon>Bacilli</taxon>
        <taxon>Lactobacillales</taxon>
        <taxon>Enterococcaceae</taxon>
        <taxon>Enterococcus</taxon>
    </lineage>
</organism>
<accession>R3WEC6</accession>
<protein>
    <recommendedName>
        <fullName evidence="4">Phage scaffold protein</fullName>
    </recommendedName>
</protein>
<comment type="caution">
    <text evidence="2">The sequence shown here is derived from an EMBL/GenBank/DDBJ whole genome shotgun (WGS) entry which is preliminary data.</text>
</comment>
<feature type="compositionally biased region" description="Polar residues" evidence="1">
    <location>
        <begin position="201"/>
        <end position="210"/>
    </location>
</feature>
<dbReference type="Pfam" id="PF14265">
    <property type="entry name" value="DUF4355"/>
    <property type="match status" value="1"/>
</dbReference>
<reference evidence="2 3" key="1">
    <citation type="submission" date="2013-02" db="EMBL/GenBank/DDBJ databases">
        <title>The Genome Sequence of Enterococcus caccae BAA-1240.</title>
        <authorList>
            <consortium name="The Broad Institute Genome Sequencing Platform"/>
            <consortium name="The Broad Institute Genome Sequencing Center for Infectious Disease"/>
            <person name="Earl A.M."/>
            <person name="Gilmore M.S."/>
            <person name="Lebreton F."/>
            <person name="Walker B."/>
            <person name="Young S.K."/>
            <person name="Zeng Q."/>
            <person name="Gargeya S."/>
            <person name="Fitzgerald M."/>
            <person name="Haas B."/>
            <person name="Abouelleil A."/>
            <person name="Alvarado L."/>
            <person name="Arachchi H.M."/>
            <person name="Berlin A.M."/>
            <person name="Chapman S.B."/>
            <person name="Dewar J."/>
            <person name="Goldberg J."/>
            <person name="Griggs A."/>
            <person name="Gujja S."/>
            <person name="Hansen M."/>
            <person name="Howarth C."/>
            <person name="Imamovic A."/>
            <person name="Larimer J."/>
            <person name="McCowan C."/>
            <person name="Murphy C."/>
            <person name="Neiman D."/>
            <person name="Pearson M."/>
            <person name="Priest M."/>
            <person name="Roberts A."/>
            <person name="Saif S."/>
            <person name="Shea T."/>
            <person name="Sisk P."/>
            <person name="Sykes S."/>
            <person name="Wortman J."/>
            <person name="Nusbaum C."/>
            <person name="Birren B."/>
        </authorList>
    </citation>
    <scope>NUCLEOTIDE SEQUENCE [LARGE SCALE GENOMIC DNA]</scope>
    <source>
        <strain evidence="2 3">ATCC BAA-1240</strain>
    </source>
</reference>
<gene>
    <name evidence="2" type="ORF">UC7_01609</name>
</gene>
<name>R3WEC6_9ENTE</name>
<dbReference type="AlphaFoldDB" id="R3WEC6"/>
<evidence type="ECO:0000313" key="3">
    <source>
        <dbReference type="Proteomes" id="UP000013840"/>
    </source>
</evidence>
<sequence>MKDFIEKMASRKSINLQLFAEGGENGAGDGDPGNNGGNGDDPKPIVFDSQSEFDSAVDKQITKALNTAQEKWKAESQQAIEAAKSEAEKMANMTAEQQAEAKRQKDSEELASREADITRRELRAQSLEQLAEKELPKELVDVVVLTDAESCSKSIEAVEKAFRSAVEAGVNKRLAASAVDLPGGTKGSGPASKESIGKRLAQNNTASKPKSNPYFKEN</sequence>
<proteinExistence type="predicted"/>